<evidence type="ECO:0000313" key="11">
    <source>
        <dbReference type="Proteomes" id="UP000239772"/>
    </source>
</evidence>
<dbReference type="InterPro" id="IPR017473">
    <property type="entry name" value="Undecaprenyl-P_gluc_Ptfrase"/>
</dbReference>
<feature type="transmembrane region" description="Helical" evidence="8">
    <location>
        <begin position="40"/>
        <end position="60"/>
    </location>
</feature>
<evidence type="ECO:0000256" key="8">
    <source>
        <dbReference type="SAM" id="Phobius"/>
    </source>
</evidence>
<feature type="transmembrane region" description="Helical" evidence="8">
    <location>
        <begin position="304"/>
        <end position="325"/>
    </location>
</feature>
<dbReference type="NCBIfam" id="TIGR03023">
    <property type="entry name" value="WcaJ_sugtrans"/>
    <property type="match status" value="1"/>
</dbReference>
<dbReference type="AlphaFoldDB" id="A0A2T1HRL5"/>
<keyword evidence="11" id="KW-1185">Reference proteome</keyword>
<dbReference type="Pfam" id="PF02397">
    <property type="entry name" value="Bac_transf"/>
    <property type="match status" value="1"/>
</dbReference>
<dbReference type="NCBIfam" id="TIGR03025">
    <property type="entry name" value="EPS_sugtrans"/>
    <property type="match status" value="1"/>
</dbReference>
<comment type="caution">
    <text evidence="10">The sequence shown here is derived from an EMBL/GenBank/DDBJ whole genome shotgun (WGS) entry which is preliminary data.</text>
</comment>
<reference evidence="11" key="1">
    <citation type="submission" date="2018-03" db="EMBL/GenBank/DDBJ databases">
        <authorList>
            <person name="Sun L."/>
            <person name="Liu H."/>
            <person name="Chen W."/>
            <person name="Huang K."/>
            <person name="Liu W."/>
            <person name="Gao X."/>
        </authorList>
    </citation>
    <scope>NUCLEOTIDE SEQUENCE [LARGE SCALE GENOMIC DNA]</scope>
    <source>
        <strain evidence="11">SH9</strain>
    </source>
</reference>
<dbReference type="PANTHER" id="PTHR30576">
    <property type="entry name" value="COLANIC BIOSYNTHESIS UDP-GLUCOSE LIPID CARRIER TRANSFERASE"/>
    <property type="match status" value="1"/>
</dbReference>
<comment type="subcellular location">
    <subcellularLocation>
        <location evidence="1">Membrane</location>
        <topology evidence="1">Multi-pass membrane protein</topology>
    </subcellularLocation>
</comment>
<keyword evidence="5 8" id="KW-1133">Transmembrane helix</keyword>
<dbReference type="InterPro" id="IPR017475">
    <property type="entry name" value="EPS_sugar_tfrase"/>
</dbReference>
<dbReference type="GO" id="GO:0089702">
    <property type="term" value="F:undecaprenyl-phosphate glucose phosphotransferase activity"/>
    <property type="evidence" value="ECO:0007669"/>
    <property type="project" value="TreeGrafter"/>
</dbReference>
<gene>
    <name evidence="10" type="ORF">SLNSH_14880</name>
</gene>
<dbReference type="Proteomes" id="UP000239772">
    <property type="component" value="Unassembled WGS sequence"/>
</dbReference>
<evidence type="ECO:0000256" key="3">
    <source>
        <dbReference type="ARBA" id="ARBA00022679"/>
    </source>
</evidence>
<keyword evidence="7" id="KW-0270">Exopolysaccharide synthesis</keyword>
<feature type="transmembrane region" description="Helical" evidence="8">
    <location>
        <begin position="143"/>
        <end position="164"/>
    </location>
</feature>
<feature type="domain" description="Bacterial sugar transferase" evidence="9">
    <location>
        <begin position="299"/>
        <end position="483"/>
    </location>
</feature>
<accession>A0A2T1HRL5</accession>
<evidence type="ECO:0000256" key="5">
    <source>
        <dbReference type="ARBA" id="ARBA00022989"/>
    </source>
</evidence>
<feature type="transmembrane region" description="Helical" evidence="8">
    <location>
        <begin position="66"/>
        <end position="92"/>
    </location>
</feature>
<evidence type="ECO:0000256" key="4">
    <source>
        <dbReference type="ARBA" id="ARBA00022692"/>
    </source>
</evidence>
<sequence length="489" mass="53946">MRCAVRGKFEASLMSTATVRANASEVGPLLSRGAALIRQFNPALLVAIDLFCIVLTAIISGSAYDYYAYGGLGALEAYAWIGFAVALVHVLIENLNGQYSAIVHRSPTRFSGLAARWALSFLVISSGVTFLKASDSVSRGMLALFFLQGLTALSMVRLLVFYIAGSGRIAGLSQPTVVVIHHERLSRRVERRMAQLGISVHALTVDDEMLDPSRREELASKLGHACLAWQAQAVYVTAPLSQAPAVARLIDGLSNLPAPISFIPTSGLSLLEGRSTRFGEFAAFEARPAPCAPVDRFLKRGIDILGATLGLLLFAPVFLLIAVLIKMDSRGPVFFRQTRHGIGRKPFRIWKFRTMSVQEDGPVVLQATPDDPRVTAIGRILRRTSLDELPQLLNVLKGEMSLVGPRPHACAHDHEYGAIIRDYVWRQHVKPGITGWAQVHGFRGETRNLDQMRRRIELDCWYIRNFSLVLDLKILFMTVTLVLRDEAAY</sequence>
<proteinExistence type="inferred from homology"/>
<dbReference type="GO" id="GO:0016020">
    <property type="term" value="C:membrane"/>
    <property type="evidence" value="ECO:0007669"/>
    <property type="project" value="UniProtKB-SubCell"/>
</dbReference>
<evidence type="ECO:0000256" key="7">
    <source>
        <dbReference type="ARBA" id="ARBA00023169"/>
    </source>
</evidence>
<dbReference type="GO" id="GO:0000271">
    <property type="term" value="P:polysaccharide biosynthetic process"/>
    <property type="evidence" value="ECO:0007669"/>
    <property type="project" value="UniProtKB-KW"/>
</dbReference>
<dbReference type="PANTHER" id="PTHR30576:SF21">
    <property type="entry name" value="UDP-GLUCOSE:UNDECAPRENYL-PHOSPHATE GLUCOSE-1-PHOSPHATE TRANSFERASE"/>
    <property type="match status" value="1"/>
</dbReference>
<evidence type="ECO:0000256" key="6">
    <source>
        <dbReference type="ARBA" id="ARBA00023136"/>
    </source>
</evidence>
<evidence type="ECO:0000313" key="10">
    <source>
        <dbReference type="EMBL" id="PSC04272.1"/>
    </source>
</evidence>
<keyword evidence="3 10" id="KW-0808">Transferase</keyword>
<evidence type="ECO:0000256" key="2">
    <source>
        <dbReference type="ARBA" id="ARBA00006464"/>
    </source>
</evidence>
<evidence type="ECO:0000256" key="1">
    <source>
        <dbReference type="ARBA" id="ARBA00004141"/>
    </source>
</evidence>
<organism evidence="10 11">
    <name type="scientific">Alsobacter soli</name>
    <dbReference type="NCBI Taxonomy" id="2109933"/>
    <lineage>
        <taxon>Bacteria</taxon>
        <taxon>Pseudomonadati</taxon>
        <taxon>Pseudomonadota</taxon>
        <taxon>Alphaproteobacteria</taxon>
        <taxon>Hyphomicrobiales</taxon>
        <taxon>Alsobacteraceae</taxon>
        <taxon>Alsobacter</taxon>
    </lineage>
</organism>
<dbReference type="GO" id="GO:0009242">
    <property type="term" value="P:colanic acid biosynthetic process"/>
    <property type="evidence" value="ECO:0007669"/>
    <property type="project" value="TreeGrafter"/>
</dbReference>
<keyword evidence="4 8" id="KW-0812">Transmembrane</keyword>
<name>A0A2T1HRL5_9HYPH</name>
<comment type="similarity">
    <text evidence="2">Belongs to the bacterial sugar transferase family.</text>
</comment>
<keyword evidence="6 8" id="KW-0472">Membrane</keyword>
<evidence type="ECO:0000259" key="9">
    <source>
        <dbReference type="Pfam" id="PF02397"/>
    </source>
</evidence>
<feature type="transmembrane region" description="Helical" evidence="8">
    <location>
        <begin position="113"/>
        <end position="131"/>
    </location>
</feature>
<protein>
    <submittedName>
        <fullName evidence="10">Undecaprenyl-phosphate glucose phosphotransferase</fullName>
    </submittedName>
</protein>
<dbReference type="Pfam" id="PF13727">
    <property type="entry name" value="CoA_binding_3"/>
    <property type="match status" value="1"/>
</dbReference>
<dbReference type="EMBL" id="PVZS01000015">
    <property type="protein sequence ID" value="PSC04272.1"/>
    <property type="molecule type" value="Genomic_DNA"/>
</dbReference>
<dbReference type="InterPro" id="IPR003362">
    <property type="entry name" value="Bact_transf"/>
</dbReference>